<keyword evidence="4" id="KW-0238">DNA-binding</keyword>
<evidence type="ECO:0000256" key="1">
    <source>
        <dbReference type="ARBA" id="ARBA00010641"/>
    </source>
</evidence>
<dbReference type="EMBL" id="VAVZ01000024">
    <property type="protein sequence ID" value="TLP96223.1"/>
    <property type="molecule type" value="Genomic_DNA"/>
</dbReference>
<feature type="domain" description="RNA polymerase sigma-70 region 2" evidence="6">
    <location>
        <begin position="40"/>
        <end position="106"/>
    </location>
</feature>
<keyword evidence="9" id="KW-1185">Reference proteome</keyword>
<dbReference type="InterPro" id="IPR014284">
    <property type="entry name" value="RNA_pol_sigma-70_dom"/>
</dbReference>
<dbReference type="PANTHER" id="PTHR43133:SF8">
    <property type="entry name" value="RNA POLYMERASE SIGMA FACTOR HI_1459-RELATED"/>
    <property type="match status" value="1"/>
</dbReference>
<dbReference type="SUPFAM" id="SSF88946">
    <property type="entry name" value="Sigma2 domain of RNA polymerase sigma factors"/>
    <property type="match status" value="1"/>
</dbReference>
<dbReference type="RefSeq" id="WP_138253310.1">
    <property type="nucleotide sequence ID" value="NZ_VAVZ01000024.1"/>
</dbReference>
<accession>A0A5R9BA50</accession>
<dbReference type="InterPro" id="IPR007627">
    <property type="entry name" value="RNA_pol_sigma70_r2"/>
</dbReference>
<proteinExistence type="inferred from homology"/>
<reference evidence="8 9" key="1">
    <citation type="submission" date="2019-05" db="EMBL/GenBank/DDBJ databases">
        <title>Nesterenkonia sp. GY074 isolated from the Southern Atlantic Ocean.</title>
        <authorList>
            <person name="Zhang G."/>
        </authorList>
    </citation>
    <scope>NUCLEOTIDE SEQUENCE [LARGE SCALE GENOMIC DNA]</scope>
    <source>
        <strain evidence="8 9">GY074</strain>
    </source>
</reference>
<keyword evidence="2" id="KW-0805">Transcription regulation</keyword>
<sequence length="199" mass="22592">MTGDGRATAKSSALNDEGGTQHRTVVLRAMDGDIQAFEALVDQYQGPLSSLCRRMVRDVQEAEDIVQETFITVWRRLETLQDPTRFKPWIYRLASNACIDLIRKRESRRSVPTDTSDMWEFAEQGVSPERSAVGSAAVHELEKILNTLPPEQKLAWILFEMQGESYAQIADILKISEGSVRGRIHRARRTISEGMEVWL</sequence>
<dbReference type="Gene3D" id="1.10.1740.10">
    <property type="match status" value="1"/>
</dbReference>
<feature type="domain" description="RNA polymerase sigma factor 70 region 4 type 2" evidence="7">
    <location>
        <begin position="140"/>
        <end position="190"/>
    </location>
</feature>
<dbReference type="GO" id="GO:0006352">
    <property type="term" value="P:DNA-templated transcription initiation"/>
    <property type="evidence" value="ECO:0007669"/>
    <property type="project" value="InterPro"/>
</dbReference>
<keyword evidence="5" id="KW-0804">Transcription</keyword>
<dbReference type="Proteomes" id="UP000310458">
    <property type="component" value="Unassembled WGS sequence"/>
</dbReference>
<dbReference type="AlphaFoldDB" id="A0A5R9BA50"/>
<evidence type="ECO:0000256" key="3">
    <source>
        <dbReference type="ARBA" id="ARBA00023082"/>
    </source>
</evidence>
<evidence type="ECO:0000256" key="5">
    <source>
        <dbReference type="ARBA" id="ARBA00023163"/>
    </source>
</evidence>
<dbReference type="OrthoDB" id="7376212at2"/>
<evidence type="ECO:0000313" key="8">
    <source>
        <dbReference type="EMBL" id="TLP96223.1"/>
    </source>
</evidence>
<dbReference type="Pfam" id="PF04542">
    <property type="entry name" value="Sigma70_r2"/>
    <property type="match status" value="1"/>
</dbReference>
<comment type="caution">
    <text evidence="8">The sequence shown here is derived from an EMBL/GenBank/DDBJ whole genome shotgun (WGS) entry which is preliminary data.</text>
</comment>
<evidence type="ECO:0000313" key="9">
    <source>
        <dbReference type="Proteomes" id="UP000310458"/>
    </source>
</evidence>
<evidence type="ECO:0000259" key="6">
    <source>
        <dbReference type="Pfam" id="PF04542"/>
    </source>
</evidence>
<evidence type="ECO:0000256" key="2">
    <source>
        <dbReference type="ARBA" id="ARBA00023015"/>
    </source>
</evidence>
<gene>
    <name evidence="8" type="ORF">FEF26_09545</name>
</gene>
<dbReference type="Pfam" id="PF08281">
    <property type="entry name" value="Sigma70_r4_2"/>
    <property type="match status" value="1"/>
</dbReference>
<dbReference type="PANTHER" id="PTHR43133">
    <property type="entry name" value="RNA POLYMERASE ECF-TYPE SIGMA FACTO"/>
    <property type="match status" value="1"/>
</dbReference>
<protein>
    <submittedName>
        <fullName evidence="8">RNA polymerase sigma factor</fullName>
    </submittedName>
</protein>
<dbReference type="InterPro" id="IPR039425">
    <property type="entry name" value="RNA_pol_sigma-70-like"/>
</dbReference>
<dbReference type="InterPro" id="IPR013249">
    <property type="entry name" value="RNA_pol_sigma70_r4_t2"/>
</dbReference>
<dbReference type="InterPro" id="IPR036388">
    <property type="entry name" value="WH-like_DNA-bd_sf"/>
</dbReference>
<dbReference type="InterPro" id="IPR013324">
    <property type="entry name" value="RNA_pol_sigma_r3/r4-like"/>
</dbReference>
<dbReference type="GO" id="GO:0016987">
    <property type="term" value="F:sigma factor activity"/>
    <property type="evidence" value="ECO:0007669"/>
    <property type="project" value="UniProtKB-KW"/>
</dbReference>
<dbReference type="CDD" id="cd06171">
    <property type="entry name" value="Sigma70_r4"/>
    <property type="match status" value="1"/>
</dbReference>
<dbReference type="Gene3D" id="1.10.10.10">
    <property type="entry name" value="Winged helix-like DNA-binding domain superfamily/Winged helix DNA-binding domain"/>
    <property type="match status" value="1"/>
</dbReference>
<evidence type="ECO:0000259" key="7">
    <source>
        <dbReference type="Pfam" id="PF08281"/>
    </source>
</evidence>
<comment type="similarity">
    <text evidence="1">Belongs to the sigma-70 factor family. ECF subfamily.</text>
</comment>
<evidence type="ECO:0000256" key="4">
    <source>
        <dbReference type="ARBA" id="ARBA00023125"/>
    </source>
</evidence>
<organism evidence="8 9">
    <name type="scientific">Nesterenkonia salmonea</name>
    <dbReference type="NCBI Taxonomy" id="1804987"/>
    <lineage>
        <taxon>Bacteria</taxon>
        <taxon>Bacillati</taxon>
        <taxon>Actinomycetota</taxon>
        <taxon>Actinomycetes</taxon>
        <taxon>Micrococcales</taxon>
        <taxon>Micrococcaceae</taxon>
        <taxon>Nesterenkonia</taxon>
    </lineage>
</organism>
<keyword evidence="3" id="KW-0731">Sigma factor</keyword>
<dbReference type="SUPFAM" id="SSF88659">
    <property type="entry name" value="Sigma3 and sigma4 domains of RNA polymerase sigma factors"/>
    <property type="match status" value="1"/>
</dbReference>
<name>A0A5R9BA50_9MICC</name>
<dbReference type="InterPro" id="IPR013325">
    <property type="entry name" value="RNA_pol_sigma_r2"/>
</dbReference>
<dbReference type="NCBIfam" id="TIGR02937">
    <property type="entry name" value="sigma70-ECF"/>
    <property type="match status" value="1"/>
</dbReference>
<dbReference type="GO" id="GO:0003677">
    <property type="term" value="F:DNA binding"/>
    <property type="evidence" value="ECO:0007669"/>
    <property type="project" value="UniProtKB-KW"/>
</dbReference>